<evidence type="ECO:0000313" key="1">
    <source>
        <dbReference type="EMBL" id="BBD08147.1"/>
    </source>
</evidence>
<protein>
    <submittedName>
        <fullName evidence="1">Uncharacterized protein</fullName>
    </submittedName>
</protein>
<dbReference type="AlphaFoldDB" id="A0A2Z6AY15"/>
<dbReference type="EMBL" id="AP017378">
    <property type="protein sequence ID" value="BBD08147.1"/>
    <property type="molecule type" value="Genomic_DNA"/>
</dbReference>
<dbReference type="Proteomes" id="UP000269883">
    <property type="component" value="Chromosome"/>
</dbReference>
<gene>
    <name evidence="1" type="ORF">DFE_1421</name>
</gene>
<evidence type="ECO:0000313" key="2">
    <source>
        <dbReference type="Proteomes" id="UP000269883"/>
    </source>
</evidence>
<sequence length="129" mass="14851">MRVTGGYGMNQSMDIPMTEEQKTTAEEILAKYDPENMTRDDMLAMRKEFHEAGIPRSRELQQMLQESGFKGPRKENENALQAQGNQFGTKRGALWQLYQQFQSGELNEEEFIEQIKNTPITGQLVNFLS</sequence>
<organism evidence="1 2">
    <name type="scientific">Desulfovibrio ferrophilus</name>
    <dbReference type="NCBI Taxonomy" id="241368"/>
    <lineage>
        <taxon>Bacteria</taxon>
        <taxon>Pseudomonadati</taxon>
        <taxon>Thermodesulfobacteriota</taxon>
        <taxon>Desulfovibrionia</taxon>
        <taxon>Desulfovibrionales</taxon>
        <taxon>Desulfovibrionaceae</taxon>
        <taxon>Desulfovibrio</taxon>
    </lineage>
</organism>
<dbReference type="KEGG" id="dfl:DFE_1421"/>
<reference evidence="1 2" key="1">
    <citation type="journal article" date="2018" name="Sci. Adv.">
        <title>Multi-heme cytochromes provide a pathway for survival in energy-limited environments.</title>
        <authorList>
            <person name="Deng X."/>
            <person name="Dohmae N."/>
            <person name="Nealson K.H."/>
            <person name="Hashimoto K."/>
            <person name="Okamoto A."/>
        </authorList>
    </citation>
    <scope>NUCLEOTIDE SEQUENCE [LARGE SCALE GENOMIC DNA]</scope>
    <source>
        <strain evidence="1 2">IS5</strain>
    </source>
</reference>
<name>A0A2Z6AY15_9BACT</name>
<accession>A0A2Z6AY15</accession>
<keyword evidence="2" id="KW-1185">Reference proteome</keyword>
<proteinExistence type="predicted"/>
<dbReference type="RefSeq" id="WP_126378008.1">
    <property type="nucleotide sequence ID" value="NZ_AP017378.1"/>
</dbReference>